<proteinExistence type="inferred from homology"/>
<evidence type="ECO:0000256" key="4">
    <source>
        <dbReference type="ARBA" id="ARBA00022857"/>
    </source>
</evidence>
<evidence type="ECO:0000256" key="5">
    <source>
        <dbReference type="ARBA" id="ARBA00023002"/>
    </source>
</evidence>
<dbReference type="InterPro" id="IPR020946">
    <property type="entry name" value="Flavin_mOase-like"/>
</dbReference>
<keyword evidence="7" id="KW-1185">Reference proteome</keyword>
<comment type="similarity">
    <text evidence="1">Belongs to the FMO family.</text>
</comment>
<evidence type="ECO:0000256" key="2">
    <source>
        <dbReference type="ARBA" id="ARBA00022630"/>
    </source>
</evidence>
<reference evidence="6 7" key="1">
    <citation type="journal article" date="2025" name="Microbiol. Resour. Announc.">
        <title>Draft genome sequences for Neonectria magnoliae and Neonectria punicea, canker pathogens of Liriodendron tulipifera and Acer saccharum in West Virginia.</title>
        <authorList>
            <person name="Petronek H.M."/>
            <person name="Kasson M.T."/>
            <person name="Metheny A.M."/>
            <person name="Stauder C.M."/>
            <person name="Lovett B."/>
            <person name="Lynch S.C."/>
            <person name="Garnas J.R."/>
            <person name="Kasson L.R."/>
            <person name="Stajich J.E."/>
        </authorList>
    </citation>
    <scope>NUCLEOTIDE SEQUENCE [LARGE SCALE GENOMIC DNA]</scope>
    <source>
        <strain evidence="6 7">NRRL 64653</strain>
    </source>
</reference>
<dbReference type="Pfam" id="PF00743">
    <property type="entry name" value="FMO-like"/>
    <property type="match status" value="1"/>
</dbReference>
<protein>
    <submittedName>
        <fullName evidence="6">Uncharacterized protein</fullName>
    </submittedName>
</protein>
<dbReference type="PROSITE" id="PS00895">
    <property type="entry name" value="3_HYDROXYISOBUT_DH"/>
    <property type="match status" value="1"/>
</dbReference>
<keyword evidence="3" id="KW-0274">FAD</keyword>
<dbReference type="InterPro" id="IPR002204">
    <property type="entry name" value="3-OH-isobutyrate_DH-rel_CS"/>
</dbReference>
<name>A0ABR1HPE9_9HYPO</name>
<dbReference type="InterPro" id="IPR050346">
    <property type="entry name" value="FMO-like"/>
</dbReference>
<keyword evidence="2" id="KW-0285">Flavoprotein</keyword>
<evidence type="ECO:0000256" key="3">
    <source>
        <dbReference type="ARBA" id="ARBA00022827"/>
    </source>
</evidence>
<dbReference type="PRINTS" id="PR00370">
    <property type="entry name" value="FMOXYGENASE"/>
</dbReference>
<keyword evidence="5" id="KW-0560">Oxidoreductase</keyword>
<dbReference type="InterPro" id="IPR036188">
    <property type="entry name" value="FAD/NAD-bd_sf"/>
</dbReference>
<gene>
    <name evidence="6" type="ORF">QQX98_001404</name>
</gene>
<dbReference type="PIRSF" id="PIRSF000332">
    <property type="entry name" value="FMO"/>
    <property type="match status" value="1"/>
</dbReference>
<dbReference type="Gene3D" id="3.50.50.60">
    <property type="entry name" value="FAD/NAD(P)-binding domain"/>
    <property type="match status" value="4"/>
</dbReference>
<comment type="caution">
    <text evidence="6">The sequence shown here is derived from an EMBL/GenBank/DDBJ whole genome shotgun (WGS) entry which is preliminary data.</text>
</comment>
<organism evidence="6 7">
    <name type="scientific">Neonectria punicea</name>
    <dbReference type="NCBI Taxonomy" id="979145"/>
    <lineage>
        <taxon>Eukaryota</taxon>
        <taxon>Fungi</taxon>
        <taxon>Dikarya</taxon>
        <taxon>Ascomycota</taxon>
        <taxon>Pezizomycotina</taxon>
        <taxon>Sordariomycetes</taxon>
        <taxon>Hypocreomycetidae</taxon>
        <taxon>Hypocreales</taxon>
        <taxon>Nectriaceae</taxon>
        <taxon>Neonectria</taxon>
    </lineage>
</organism>
<evidence type="ECO:0000313" key="7">
    <source>
        <dbReference type="Proteomes" id="UP001498476"/>
    </source>
</evidence>
<dbReference type="EMBL" id="JAZAVJ010000013">
    <property type="protein sequence ID" value="KAK7422841.1"/>
    <property type="molecule type" value="Genomic_DNA"/>
</dbReference>
<evidence type="ECO:0000313" key="6">
    <source>
        <dbReference type="EMBL" id="KAK7422841.1"/>
    </source>
</evidence>
<accession>A0ABR1HPE9</accession>
<evidence type="ECO:0000256" key="1">
    <source>
        <dbReference type="ARBA" id="ARBA00009183"/>
    </source>
</evidence>
<sequence length="529" mass="59792">METTLDPRDQRVAVIGLGVMGIVAVKNLLEEDFDVTGFERSSYVGGLWHYTDDENTLSVLESTVVNVSIDRGCYTDFPFQKGTPSFCTATQVNQYLESYVDHFDLRPYMRLNTAVKHVAREEESNKWRLDFEFAPSEYYEKVVIATGPHHEPVMPKIQGSRLFQGRIIHSKAFKRPDSFAGKRVIVLGLGNTGNDIAEELVGKASSVLIAHNHGAVVLPRDMDKITRTRGLTYRFSRLVGFLERWYPSYSESLFNQKAKFIMDQAFGDVDPAWRLEPAPSIKVVNPVVSDTLIDRLQAKDIKSIHGIKKIVGQREVELQDGQLIEADVIICCTGYKYSFDLLDSQASPVAEKSSAWLDAPGSKGRPLPRLYQNVFSLKEPNSLAFLGCAWFVTSAFSLADIASMCIAHVWAGHSKLPAQTDMERWMELQEKRISSLAQRGTVIPASVPAREWLVWADKTAGMGVEEHLGWGWRGWLFWLKERRLWNMLMDGPQTAAVWRLFDGKRKKWDGARAEIEQANTSNADENKHK</sequence>
<keyword evidence="4" id="KW-0521">NADP</keyword>
<dbReference type="SUPFAM" id="SSF51905">
    <property type="entry name" value="FAD/NAD(P)-binding domain"/>
    <property type="match status" value="2"/>
</dbReference>
<dbReference type="InterPro" id="IPR000960">
    <property type="entry name" value="Flavin_mOase"/>
</dbReference>
<dbReference type="PANTHER" id="PTHR23023">
    <property type="entry name" value="DIMETHYLANILINE MONOOXYGENASE"/>
    <property type="match status" value="1"/>
</dbReference>
<dbReference type="Proteomes" id="UP001498476">
    <property type="component" value="Unassembled WGS sequence"/>
</dbReference>